<organism evidence="1 2">
    <name type="scientific">Thiothrix litoralis</name>
    <dbReference type="NCBI Taxonomy" id="2891210"/>
    <lineage>
        <taxon>Bacteria</taxon>
        <taxon>Pseudomonadati</taxon>
        <taxon>Pseudomonadota</taxon>
        <taxon>Gammaproteobacteria</taxon>
        <taxon>Thiotrichales</taxon>
        <taxon>Thiotrichaceae</taxon>
        <taxon>Thiothrix</taxon>
    </lineage>
</organism>
<proteinExistence type="predicted"/>
<dbReference type="Proteomes" id="UP000672039">
    <property type="component" value="Chromosome"/>
</dbReference>
<reference evidence="1 2" key="1">
    <citation type="submission" date="2021-04" db="EMBL/GenBank/DDBJ databases">
        <title>Genomics, taxonomy and metabolism of representatives of sulfur bacteria of the genus Thiothrix: Thiothrix fructosivorans QT, Thiothrix unzii A1T and three new species, Thiothrix subterranea sp. nov., Thiothrix litoralis sp. nov. and 'Candidatus Thiothrix anitrata' sp. nov.</title>
        <authorList>
            <person name="Ravin N.V."/>
            <person name="Smolyakov D."/>
            <person name="Rudenko T.S."/>
            <person name="Mardanov A.V."/>
            <person name="Beletsky A.V."/>
            <person name="Markov N.D."/>
            <person name="Fomenkov A.I."/>
            <person name="Roberts R.J."/>
            <person name="Karnachuk O.V."/>
            <person name="Novikov A."/>
            <person name="Grabovich M.Y."/>
        </authorList>
    </citation>
    <scope>NUCLEOTIDE SEQUENCE [LARGE SCALE GENOMIC DNA]</scope>
    <source>
        <strain evidence="1 2">AS</strain>
    </source>
</reference>
<dbReference type="EMBL" id="CP072801">
    <property type="protein sequence ID" value="QTR46098.1"/>
    <property type="molecule type" value="Genomic_DNA"/>
</dbReference>
<name>A0ABX7WUP6_9GAMM</name>
<gene>
    <name evidence="1" type="ORF">J9253_19310</name>
</gene>
<accession>A0ABX7WUP6</accession>
<sequence length="50" mass="5748">MERFQGGCGWIHGVECSGIMSKNYWMNDTSSEKAEDAYILALKDEVLRDY</sequence>
<protein>
    <submittedName>
        <fullName evidence="1">Uncharacterized protein</fullName>
    </submittedName>
</protein>
<evidence type="ECO:0000313" key="1">
    <source>
        <dbReference type="EMBL" id="QTR46098.1"/>
    </source>
</evidence>
<keyword evidence="2" id="KW-1185">Reference proteome</keyword>
<evidence type="ECO:0000313" key="2">
    <source>
        <dbReference type="Proteomes" id="UP000672039"/>
    </source>
</evidence>